<sequence>MDEQKIINSALRYVLDLLDPINHYPYHNINHTLDVYTRVGYLCDKEGVGLEDKTDLLLAALFHDTGFTRQYNANEWIGAEIARRYLENINYPVKRIQKIERLIVATVLFAEAHDLLEGIIQDADLDNLGRKDCFIKTLLVRKELITIGHMELSKRKWLDFTYNLIRTYQYKTPTAQGERDALRLSNLKKLEQKIAL</sequence>
<dbReference type="EMBL" id="AMFJ01028808">
    <property type="protein sequence ID" value="EKD44613.1"/>
    <property type="molecule type" value="Genomic_DNA"/>
</dbReference>
<dbReference type="Pfam" id="PF01966">
    <property type="entry name" value="HD"/>
    <property type="match status" value="1"/>
</dbReference>
<organism evidence="2">
    <name type="scientific">uncultured bacterium</name>
    <name type="common">gcode 4</name>
    <dbReference type="NCBI Taxonomy" id="1234023"/>
    <lineage>
        <taxon>Bacteria</taxon>
        <taxon>environmental samples</taxon>
    </lineage>
</organism>
<dbReference type="InterPro" id="IPR006674">
    <property type="entry name" value="HD_domain"/>
</dbReference>
<dbReference type="SMART" id="SM00471">
    <property type="entry name" value="HDc"/>
    <property type="match status" value="1"/>
</dbReference>
<keyword evidence="2" id="KW-0378">Hydrolase</keyword>
<comment type="caution">
    <text evidence="2">The sequence shown here is derived from an EMBL/GenBank/DDBJ whole genome shotgun (WGS) entry which is preliminary data.</text>
</comment>
<dbReference type="GO" id="GO:0016787">
    <property type="term" value="F:hydrolase activity"/>
    <property type="evidence" value="ECO:0007669"/>
    <property type="project" value="UniProtKB-KW"/>
</dbReference>
<name>K1ZJM4_9BACT</name>
<reference evidence="2" key="1">
    <citation type="journal article" date="2012" name="Science">
        <title>Fermentation, hydrogen, and sulfur metabolism in multiple uncultivated bacterial phyla.</title>
        <authorList>
            <person name="Wrighton K.C."/>
            <person name="Thomas B.C."/>
            <person name="Sharon I."/>
            <person name="Miller C.S."/>
            <person name="Castelle C.J."/>
            <person name="VerBerkmoes N.C."/>
            <person name="Wilkins M.J."/>
            <person name="Hettich R.L."/>
            <person name="Lipton M.S."/>
            <person name="Williams K.H."/>
            <person name="Long P.E."/>
            <person name="Banfield J.F."/>
        </authorList>
    </citation>
    <scope>NUCLEOTIDE SEQUENCE [LARGE SCALE GENOMIC DNA]</scope>
</reference>
<dbReference type="Gene3D" id="1.10.3210.10">
    <property type="entry name" value="Hypothetical protein af1432"/>
    <property type="match status" value="1"/>
</dbReference>
<dbReference type="AlphaFoldDB" id="K1ZJM4"/>
<accession>K1ZJM4</accession>
<evidence type="ECO:0000313" key="2">
    <source>
        <dbReference type="EMBL" id="EKD44613.1"/>
    </source>
</evidence>
<dbReference type="SUPFAM" id="SSF109604">
    <property type="entry name" value="HD-domain/PDEase-like"/>
    <property type="match status" value="1"/>
</dbReference>
<gene>
    <name evidence="2" type="ORF">ACD_71C00077G0005</name>
</gene>
<feature type="domain" description="HD/PDEase" evidence="1">
    <location>
        <begin position="24"/>
        <end position="138"/>
    </location>
</feature>
<evidence type="ECO:0000259" key="1">
    <source>
        <dbReference type="SMART" id="SM00471"/>
    </source>
</evidence>
<protein>
    <submittedName>
        <fullName evidence="2">Metal-dependent phosphohydrolase</fullName>
    </submittedName>
</protein>
<dbReference type="InterPro" id="IPR003607">
    <property type="entry name" value="HD/PDEase_dom"/>
</dbReference>
<proteinExistence type="predicted"/>
<dbReference type="CDD" id="cd00077">
    <property type="entry name" value="HDc"/>
    <property type="match status" value="1"/>
</dbReference>